<dbReference type="PANTHER" id="PTHR43248:SF25">
    <property type="entry name" value="AB HYDROLASE-1 DOMAIN-CONTAINING PROTEIN-RELATED"/>
    <property type="match status" value="1"/>
</dbReference>
<evidence type="ECO:0000313" key="5">
    <source>
        <dbReference type="EMBL" id="EMR70580.1"/>
    </source>
</evidence>
<keyword evidence="6" id="KW-1185">Reference proteome</keyword>
<gene>
    <name evidence="5" type="ORF">UCREL1_2353</name>
</gene>
<keyword evidence="2" id="KW-0378">Hydrolase</keyword>
<evidence type="ECO:0000256" key="2">
    <source>
        <dbReference type="ARBA" id="ARBA00022801"/>
    </source>
</evidence>
<accession>M7TVB1</accession>
<dbReference type="eggNOG" id="ENOG502S0WE">
    <property type="taxonomic scope" value="Eukaryota"/>
</dbReference>
<dbReference type="InterPro" id="IPR029058">
    <property type="entry name" value="AB_hydrolase_fold"/>
</dbReference>
<dbReference type="Gene3D" id="3.40.50.1820">
    <property type="entry name" value="alpha/beta hydrolase"/>
    <property type="match status" value="1"/>
</dbReference>
<dbReference type="InterPro" id="IPR000073">
    <property type="entry name" value="AB_hydrolase_1"/>
</dbReference>
<feature type="domain" description="AB hydrolase-1" evidence="3">
    <location>
        <begin position="61"/>
        <end position="229"/>
    </location>
</feature>
<dbReference type="OMA" id="CYANEKP"/>
<feature type="domain" description="Peptidase S33 tripeptidyl aminopeptidase-like C-terminal" evidence="4">
    <location>
        <begin position="403"/>
        <end position="505"/>
    </location>
</feature>
<dbReference type="InterPro" id="IPR051601">
    <property type="entry name" value="Serine_prot/Carboxylest_S33"/>
</dbReference>
<dbReference type="SUPFAM" id="SSF53474">
    <property type="entry name" value="alpha/beta-Hydrolases"/>
    <property type="match status" value="1"/>
</dbReference>
<dbReference type="Proteomes" id="UP000012174">
    <property type="component" value="Unassembled WGS sequence"/>
</dbReference>
<organism evidence="5 6">
    <name type="scientific">Eutypa lata (strain UCR-EL1)</name>
    <name type="common">Grapevine dieback disease fungus</name>
    <name type="synonym">Eutypa armeniacae</name>
    <dbReference type="NCBI Taxonomy" id="1287681"/>
    <lineage>
        <taxon>Eukaryota</taxon>
        <taxon>Fungi</taxon>
        <taxon>Dikarya</taxon>
        <taxon>Ascomycota</taxon>
        <taxon>Pezizomycotina</taxon>
        <taxon>Sordariomycetes</taxon>
        <taxon>Xylariomycetidae</taxon>
        <taxon>Xylariales</taxon>
        <taxon>Diatrypaceae</taxon>
        <taxon>Eutypa</taxon>
    </lineage>
</organism>
<evidence type="ECO:0000313" key="6">
    <source>
        <dbReference type="Proteomes" id="UP000012174"/>
    </source>
</evidence>
<reference evidence="6" key="1">
    <citation type="journal article" date="2013" name="Genome Announc.">
        <title>Draft genome sequence of the grapevine dieback fungus Eutypa lata UCR-EL1.</title>
        <authorList>
            <person name="Blanco-Ulate B."/>
            <person name="Rolshausen P.E."/>
            <person name="Cantu D."/>
        </authorList>
    </citation>
    <scope>NUCLEOTIDE SEQUENCE [LARGE SCALE GENOMIC DNA]</scope>
    <source>
        <strain evidence="6">UCR-EL1</strain>
    </source>
</reference>
<dbReference type="STRING" id="1287681.M7TVB1"/>
<dbReference type="KEGG" id="ela:UCREL1_2353"/>
<evidence type="ECO:0000259" key="3">
    <source>
        <dbReference type="Pfam" id="PF00561"/>
    </source>
</evidence>
<dbReference type="InterPro" id="IPR013595">
    <property type="entry name" value="Pept_S33_TAP-like_C"/>
</dbReference>
<dbReference type="Pfam" id="PF00561">
    <property type="entry name" value="Abhydrolase_1"/>
    <property type="match status" value="1"/>
</dbReference>
<evidence type="ECO:0000259" key="4">
    <source>
        <dbReference type="Pfam" id="PF08386"/>
    </source>
</evidence>
<dbReference type="EMBL" id="KB705830">
    <property type="protein sequence ID" value="EMR70580.1"/>
    <property type="molecule type" value="Genomic_DNA"/>
</dbReference>
<protein>
    <submittedName>
        <fullName evidence="5">Putative tap domain protein</fullName>
    </submittedName>
</protein>
<dbReference type="AlphaFoldDB" id="M7TVB1"/>
<evidence type="ECO:0000256" key="1">
    <source>
        <dbReference type="ARBA" id="ARBA00010088"/>
    </source>
</evidence>
<dbReference type="HOGENOM" id="CLU_013364_5_2_1"/>
<dbReference type="GO" id="GO:0016787">
    <property type="term" value="F:hydrolase activity"/>
    <property type="evidence" value="ECO:0007669"/>
    <property type="project" value="UniProtKB-KW"/>
</dbReference>
<proteinExistence type="inferred from homology"/>
<name>M7TVB1_EUTLA</name>
<dbReference type="PANTHER" id="PTHR43248">
    <property type="entry name" value="2-SUCCINYL-6-HYDROXY-2,4-CYCLOHEXADIENE-1-CARBOXYLATE SYNTHASE"/>
    <property type="match status" value="1"/>
</dbReference>
<comment type="similarity">
    <text evidence="1">Belongs to the peptidase S33 family.</text>
</comment>
<dbReference type="Pfam" id="PF08386">
    <property type="entry name" value="Abhydrolase_4"/>
    <property type="match status" value="1"/>
</dbReference>
<dbReference type="OrthoDB" id="425534at2759"/>
<sequence length="556" mass="60988">MCGYLDVPLDYTNASDPRIARLAITKFQVSGLALASETTFVDGGTSKTAGDPGPGSKSKRTIIIEPGGPGGSGTSFAWREAENISKRLSDGALDVLGWDPRGVNTSQPAVSCFPYDADRDRWQLLTAQYLETSSLGGRAQLELADAMNDAIFGACWERQGDVGRFVSTAFVARDLEAIRVALGEDDVTGYFVSYGTGIGQTFANMFPESVGRMVLDGTEYVRDHRLLGGFGWTALDNGTDAWNDGFLGECVNAGPEHCVLAQPRNSKSVSVGELKTRMALLLESLVARPIAGYTESSGPSIVTYSALVNFIYGTMYNAYTWPRLAQILYDLELGNSTLAAAALEESAWEYDPTRLPRPFPKVSSDELGMLVICADAYDAPQPKDGLDWWLSLWTNMTEKSWVAGNDRFHSVFPCRHFGTYWPEPAEVYRGDLNHTLKHPVLLIAETYDPATPLRNGRRLLHEMGSNARLIVHHGYGHSSRDRSNCTDSIAHDFILHGELPEESETDCFANEKPYLYGVKTEQQDVMAGSPVERLPEVPQPIGQLLEAHPSPTVELR</sequence>